<dbReference type="InterPro" id="IPR001845">
    <property type="entry name" value="HTH_ArsR_DNA-bd_dom"/>
</dbReference>
<dbReference type="GO" id="GO:0003677">
    <property type="term" value="F:DNA binding"/>
    <property type="evidence" value="ECO:0007669"/>
    <property type="project" value="UniProtKB-KW"/>
</dbReference>
<evidence type="ECO:0000256" key="2">
    <source>
        <dbReference type="ARBA" id="ARBA00023125"/>
    </source>
</evidence>
<dbReference type="NCBIfam" id="NF033788">
    <property type="entry name" value="HTH_metalloreg"/>
    <property type="match status" value="1"/>
</dbReference>
<gene>
    <name evidence="5" type="ORF">ABOZ73_09535</name>
</gene>
<dbReference type="Gene3D" id="1.10.10.10">
    <property type="entry name" value="Winged helix-like DNA-binding domain superfamily/Winged helix DNA-binding domain"/>
    <property type="match status" value="1"/>
</dbReference>
<name>A0AB39KMM1_9CAUL</name>
<dbReference type="GO" id="GO:0003700">
    <property type="term" value="F:DNA-binding transcription factor activity"/>
    <property type="evidence" value="ECO:0007669"/>
    <property type="project" value="InterPro"/>
</dbReference>
<dbReference type="InterPro" id="IPR011991">
    <property type="entry name" value="ArsR-like_HTH"/>
</dbReference>
<dbReference type="SUPFAM" id="SSF46785">
    <property type="entry name" value="Winged helix' DNA-binding domain"/>
    <property type="match status" value="1"/>
</dbReference>
<dbReference type="CDD" id="cd00090">
    <property type="entry name" value="HTH_ARSR"/>
    <property type="match status" value="1"/>
</dbReference>
<dbReference type="AlphaFoldDB" id="A0AB39KMM1"/>
<dbReference type="EMBL" id="CP158375">
    <property type="protein sequence ID" value="XDO95071.1"/>
    <property type="molecule type" value="Genomic_DNA"/>
</dbReference>
<evidence type="ECO:0000256" key="1">
    <source>
        <dbReference type="ARBA" id="ARBA00023015"/>
    </source>
</evidence>
<dbReference type="PANTHER" id="PTHR33154">
    <property type="entry name" value="TRANSCRIPTIONAL REGULATOR, ARSR FAMILY"/>
    <property type="match status" value="1"/>
</dbReference>
<feature type="domain" description="HTH arsR-type" evidence="4">
    <location>
        <begin position="1"/>
        <end position="84"/>
    </location>
</feature>
<accession>A0AB39KMM1</accession>
<dbReference type="InterPro" id="IPR036388">
    <property type="entry name" value="WH-like_DNA-bd_sf"/>
</dbReference>
<dbReference type="RefSeq" id="WP_369057924.1">
    <property type="nucleotide sequence ID" value="NZ_CP158375.1"/>
</dbReference>
<dbReference type="Pfam" id="PF01022">
    <property type="entry name" value="HTH_5"/>
    <property type="match status" value="1"/>
</dbReference>
<organism evidence="5">
    <name type="scientific">Caulobacter sp. 73W</name>
    <dbReference type="NCBI Taxonomy" id="3161137"/>
    <lineage>
        <taxon>Bacteria</taxon>
        <taxon>Pseudomonadati</taxon>
        <taxon>Pseudomonadota</taxon>
        <taxon>Alphaproteobacteria</taxon>
        <taxon>Caulobacterales</taxon>
        <taxon>Caulobacteraceae</taxon>
        <taxon>Caulobacter</taxon>
    </lineage>
</organism>
<dbReference type="InterPro" id="IPR036390">
    <property type="entry name" value="WH_DNA-bd_sf"/>
</dbReference>
<dbReference type="SMART" id="SM00418">
    <property type="entry name" value="HTH_ARSR"/>
    <property type="match status" value="1"/>
</dbReference>
<reference evidence="5" key="1">
    <citation type="submission" date="2024-06" db="EMBL/GenBank/DDBJ databases">
        <title>Caulobacter inopinatus, sp. nov.</title>
        <authorList>
            <person name="Donachie S.P."/>
        </authorList>
    </citation>
    <scope>NUCLEOTIDE SEQUENCE</scope>
    <source>
        <strain evidence="5">73W</strain>
    </source>
</reference>
<dbReference type="PRINTS" id="PR00778">
    <property type="entry name" value="HTHARSR"/>
</dbReference>
<dbReference type="PANTHER" id="PTHR33154:SF33">
    <property type="entry name" value="TRANSCRIPTIONAL REPRESSOR SDPR"/>
    <property type="match status" value="1"/>
</dbReference>
<proteinExistence type="predicted"/>
<evidence type="ECO:0000313" key="5">
    <source>
        <dbReference type="EMBL" id="XDO95071.1"/>
    </source>
</evidence>
<dbReference type="PROSITE" id="PS50987">
    <property type="entry name" value="HTH_ARSR_2"/>
    <property type="match status" value="1"/>
</dbReference>
<keyword evidence="3" id="KW-0804">Transcription</keyword>
<dbReference type="InterPro" id="IPR051081">
    <property type="entry name" value="HTH_MetalResp_TranReg"/>
</dbReference>
<sequence length="99" mass="10742">MFKALSHPARRQMVAMLRERPMASGEIAAAFDMAWPTVTTHLAALKTAGLVETEKHGTSVRYRLVISAVEEAMAFLMELARVGDEVVQPAKGSSSVEQA</sequence>
<keyword evidence="1" id="KW-0805">Transcription regulation</keyword>
<protein>
    <submittedName>
        <fullName evidence="5">Metalloregulator ArsR/SmtB family transcription factor</fullName>
    </submittedName>
</protein>
<evidence type="ECO:0000256" key="3">
    <source>
        <dbReference type="ARBA" id="ARBA00023163"/>
    </source>
</evidence>
<evidence type="ECO:0000259" key="4">
    <source>
        <dbReference type="PROSITE" id="PS50987"/>
    </source>
</evidence>
<keyword evidence="2" id="KW-0238">DNA-binding</keyword>